<keyword evidence="15" id="KW-0829">Tyrosine-protein kinase</keyword>
<dbReference type="EMBL" id="JACOOO010000019">
    <property type="protein sequence ID" value="MBC5629330.1"/>
    <property type="molecule type" value="Genomic_DNA"/>
</dbReference>
<dbReference type="InterPro" id="IPR027417">
    <property type="entry name" value="P-loop_NTPase"/>
</dbReference>
<dbReference type="Pfam" id="PF02706">
    <property type="entry name" value="Wzz"/>
    <property type="match status" value="1"/>
</dbReference>
<organism evidence="21 22">
    <name type="scientific">Clostridium hominis</name>
    <dbReference type="NCBI Taxonomy" id="2763036"/>
    <lineage>
        <taxon>Bacteria</taxon>
        <taxon>Bacillati</taxon>
        <taxon>Bacillota</taxon>
        <taxon>Clostridia</taxon>
        <taxon>Eubacteriales</taxon>
        <taxon>Clostridiaceae</taxon>
        <taxon>Clostridium</taxon>
    </lineage>
</organism>
<evidence type="ECO:0000256" key="16">
    <source>
        <dbReference type="ARBA" id="ARBA00051245"/>
    </source>
</evidence>
<keyword evidence="14 17" id="KW-0472">Membrane</keyword>
<evidence type="ECO:0000256" key="1">
    <source>
        <dbReference type="ARBA" id="ARBA00004429"/>
    </source>
</evidence>
<evidence type="ECO:0000256" key="13">
    <source>
        <dbReference type="ARBA" id="ARBA00022989"/>
    </source>
</evidence>
<feature type="domain" description="AAA" evidence="19">
    <location>
        <begin position="276"/>
        <end position="405"/>
    </location>
</feature>
<dbReference type="InterPro" id="IPR025669">
    <property type="entry name" value="AAA_dom"/>
</dbReference>
<protein>
    <recommendedName>
        <fullName evidence="5">non-specific protein-tyrosine kinase</fullName>
        <ecNumber evidence="5">2.7.10.2</ecNumber>
    </recommendedName>
</protein>
<evidence type="ECO:0000256" key="17">
    <source>
        <dbReference type="SAM" id="Phobius"/>
    </source>
</evidence>
<dbReference type="Proteomes" id="UP000596929">
    <property type="component" value="Unassembled WGS sequence"/>
</dbReference>
<dbReference type="PANTHER" id="PTHR32309:SF13">
    <property type="entry name" value="FERRIC ENTEROBACTIN TRANSPORT PROTEIN FEPE"/>
    <property type="match status" value="1"/>
</dbReference>
<comment type="similarity">
    <text evidence="3">Belongs to the CpsD/CapB family.</text>
</comment>
<comment type="similarity">
    <text evidence="4">Belongs to the etk/wzc family.</text>
</comment>
<keyword evidence="6" id="KW-1003">Cell membrane</keyword>
<evidence type="ECO:0000256" key="9">
    <source>
        <dbReference type="ARBA" id="ARBA00022692"/>
    </source>
</evidence>
<gene>
    <name evidence="21" type="ORF">H8S20_10535</name>
</gene>
<keyword evidence="11" id="KW-0418">Kinase</keyword>
<evidence type="ECO:0000259" key="18">
    <source>
        <dbReference type="Pfam" id="PF02706"/>
    </source>
</evidence>
<sequence length="447" mass="49530">MNKFKYFKLIKEKLSIIILITICSIIISTIATLFFIDPTYESKISVIIGPNQSISDDYSSYQSSYDIVMYQKMVKTYSELLTSKIVLQDVIENTGLDLNLESLASMIQIKTTTESEFINITVEDKIPEVTTLVANQLALSLKNISSEIRGVDNVILVDTAPIPEKPTKPNIIINITLSFILGLIFSISLVVLINYLDQRIKDKDELKELINLPILGEIPNFSSINTNNEDNYLFANASPKSLPTEAINILRTNLQFCNVNSDLKKILFTSSSPSEGKSTLISNLGISMALTNKKVIIIDCDMRKPKIHRLFSLSNIIGLSHILSNQAELEECLQSSKIDNLSILTAGVIPPNPSELISSNGMKMLLDRLSSKFDFILIDSPPLPLVADSQVLSTFVDGTVIVTKLGYTTKSALINTKEILDGLNTNVIGVLLNNSPIKSSSNYYYKE</sequence>
<keyword evidence="8 21" id="KW-0808">Transferase</keyword>
<keyword evidence="22" id="KW-1185">Reference proteome</keyword>
<feature type="domain" description="Polysaccharide chain length determinant N-terminal" evidence="18">
    <location>
        <begin position="6"/>
        <end position="93"/>
    </location>
</feature>
<keyword evidence="12" id="KW-0067">ATP-binding</keyword>
<evidence type="ECO:0000256" key="8">
    <source>
        <dbReference type="ARBA" id="ARBA00022679"/>
    </source>
</evidence>
<evidence type="ECO:0000256" key="10">
    <source>
        <dbReference type="ARBA" id="ARBA00022741"/>
    </source>
</evidence>
<proteinExistence type="inferred from homology"/>
<evidence type="ECO:0000313" key="22">
    <source>
        <dbReference type="Proteomes" id="UP000596929"/>
    </source>
</evidence>
<evidence type="ECO:0000259" key="20">
    <source>
        <dbReference type="Pfam" id="PF13807"/>
    </source>
</evidence>
<keyword evidence="7" id="KW-0997">Cell inner membrane</keyword>
<feature type="transmembrane region" description="Helical" evidence="17">
    <location>
        <begin position="14"/>
        <end position="36"/>
    </location>
</feature>
<comment type="caution">
    <text evidence="21">The sequence shown here is derived from an EMBL/GenBank/DDBJ whole genome shotgun (WGS) entry which is preliminary data.</text>
</comment>
<evidence type="ECO:0000256" key="4">
    <source>
        <dbReference type="ARBA" id="ARBA00008883"/>
    </source>
</evidence>
<reference evidence="21 22" key="1">
    <citation type="submission" date="2020-08" db="EMBL/GenBank/DDBJ databases">
        <title>Genome public.</title>
        <authorList>
            <person name="Liu C."/>
            <person name="Sun Q."/>
        </authorList>
    </citation>
    <scope>NUCLEOTIDE SEQUENCE [LARGE SCALE GENOMIC DNA]</scope>
    <source>
        <strain evidence="21 22">NSJ-6</strain>
    </source>
</reference>
<evidence type="ECO:0000256" key="6">
    <source>
        <dbReference type="ARBA" id="ARBA00022475"/>
    </source>
</evidence>
<evidence type="ECO:0000256" key="14">
    <source>
        <dbReference type="ARBA" id="ARBA00023136"/>
    </source>
</evidence>
<evidence type="ECO:0000256" key="3">
    <source>
        <dbReference type="ARBA" id="ARBA00007316"/>
    </source>
</evidence>
<dbReference type="GO" id="GO:0004715">
    <property type="term" value="F:non-membrane spanning protein tyrosine kinase activity"/>
    <property type="evidence" value="ECO:0007669"/>
    <property type="project" value="UniProtKB-EC"/>
</dbReference>
<dbReference type="NCBIfam" id="TIGR01007">
    <property type="entry name" value="eps_fam"/>
    <property type="match status" value="1"/>
</dbReference>
<dbReference type="PANTHER" id="PTHR32309">
    <property type="entry name" value="TYROSINE-PROTEIN KINASE"/>
    <property type="match status" value="1"/>
</dbReference>
<dbReference type="SUPFAM" id="SSF52540">
    <property type="entry name" value="P-loop containing nucleoside triphosphate hydrolases"/>
    <property type="match status" value="1"/>
</dbReference>
<accession>A0ABR7DE20</accession>
<comment type="similarity">
    <text evidence="2">Belongs to the CpsC/CapA family.</text>
</comment>
<evidence type="ECO:0000256" key="5">
    <source>
        <dbReference type="ARBA" id="ARBA00011903"/>
    </source>
</evidence>
<dbReference type="RefSeq" id="WP_032119219.1">
    <property type="nucleotide sequence ID" value="NZ_JACOOO010000019.1"/>
</dbReference>
<dbReference type="InterPro" id="IPR003856">
    <property type="entry name" value="LPS_length_determ_N"/>
</dbReference>
<dbReference type="Gene3D" id="3.40.50.300">
    <property type="entry name" value="P-loop containing nucleotide triphosphate hydrolases"/>
    <property type="match status" value="1"/>
</dbReference>
<evidence type="ECO:0000313" key="21">
    <source>
        <dbReference type="EMBL" id="MBC5629330.1"/>
    </source>
</evidence>
<dbReference type="EC" id="2.7.10.2" evidence="5"/>
<evidence type="ECO:0000256" key="15">
    <source>
        <dbReference type="ARBA" id="ARBA00023137"/>
    </source>
</evidence>
<comment type="subcellular location">
    <subcellularLocation>
        <location evidence="1">Cell inner membrane</location>
        <topology evidence="1">Multi-pass membrane protein</topology>
    </subcellularLocation>
</comment>
<dbReference type="CDD" id="cd05387">
    <property type="entry name" value="BY-kinase"/>
    <property type="match status" value="1"/>
</dbReference>
<evidence type="ECO:0000256" key="7">
    <source>
        <dbReference type="ARBA" id="ARBA00022519"/>
    </source>
</evidence>
<keyword evidence="9 17" id="KW-0812">Transmembrane</keyword>
<dbReference type="InterPro" id="IPR050445">
    <property type="entry name" value="Bact_polysacc_biosynth/exp"/>
</dbReference>
<dbReference type="InterPro" id="IPR005702">
    <property type="entry name" value="Wzc-like_C"/>
</dbReference>
<keyword evidence="13 17" id="KW-1133">Transmembrane helix</keyword>
<keyword evidence="10" id="KW-0547">Nucleotide-binding</keyword>
<dbReference type="InterPro" id="IPR032807">
    <property type="entry name" value="GNVR"/>
</dbReference>
<dbReference type="Pfam" id="PF13807">
    <property type="entry name" value="GNVR"/>
    <property type="match status" value="1"/>
</dbReference>
<evidence type="ECO:0000256" key="11">
    <source>
        <dbReference type="ARBA" id="ARBA00022777"/>
    </source>
</evidence>
<evidence type="ECO:0000256" key="2">
    <source>
        <dbReference type="ARBA" id="ARBA00006683"/>
    </source>
</evidence>
<comment type="catalytic activity">
    <reaction evidence="16">
        <text>L-tyrosyl-[protein] + ATP = O-phospho-L-tyrosyl-[protein] + ADP + H(+)</text>
        <dbReference type="Rhea" id="RHEA:10596"/>
        <dbReference type="Rhea" id="RHEA-COMP:10136"/>
        <dbReference type="Rhea" id="RHEA-COMP:20101"/>
        <dbReference type="ChEBI" id="CHEBI:15378"/>
        <dbReference type="ChEBI" id="CHEBI:30616"/>
        <dbReference type="ChEBI" id="CHEBI:46858"/>
        <dbReference type="ChEBI" id="CHEBI:61978"/>
        <dbReference type="ChEBI" id="CHEBI:456216"/>
        <dbReference type="EC" id="2.7.10.2"/>
    </reaction>
</comment>
<feature type="transmembrane region" description="Helical" evidence="17">
    <location>
        <begin position="171"/>
        <end position="196"/>
    </location>
</feature>
<evidence type="ECO:0000259" key="19">
    <source>
        <dbReference type="Pfam" id="PF13614"/>
    </source>
</evidence>
<name>A0ABR7DE20_9CLOT</name>
<dbReference type="Pfam" id="PF13614">
    <property type="entry name" value="AAA_31"/>
    <property type="match status" value="1"/>
</dbReference>
<feature type="domain" description="Tyrosine-protein kinase G-rich" evidence="20">
    <location>
        <begin position="133"/>
        <end position="192"/>
    </location>
</feature>
<evidence type="ECO:0000256" key="12">
    <source>
        <dbReference type="ARBA" id="ARBA00022840"/>
    </source>
</evidence>